<organism evidence="2 3">
    <name type="scientific">Riccia sorocarpa</name>
    <dbReference type="NCBI Taxonomy" id="122646"/>
    <lineage>
        <taxon>Eukaryota</taxon>
        <taxon>Viridiplantae</taxon>
        <taxon>Streptophyta</taxon>
        <taxon>Embryophyta</taxon>
        <taxon>Marchantiophyta</taxon>
        <taxon>Marchantiopsida</taxon>
        <taxon>Marchantiidae</taxon>
        <taxon>Marchantiales</taxon>
        <taxon>Ricciaceae</taxon>
        <taxon>Riccia</taxon>
    </lineage>
</organism>
<protein>
    <submittedName>
        <fullName evidence="2">Uncharacterized protein</fullName>
    </submittedName>
</protein>
<feature type="compositionally biased region" description="Polar residues" evidence="1">
    <location>
        <begin position="1"/>
        <end position="13"/>
    </location>
</feature>
<feature type="region of interest" description="Disordered" evidence="1">
    <location>
        <begin position="1"/>
        <end position="33"/>
    </location>
</feature>
<evidence type="ECO:0000313" key="2">
    <source>
        <dbReference type="EMBL" id="KAL3676719.1"/>
    </source>
</evidence>
<keyword evidence="3" id="KW-1185">Reference proteome</keyword>
<sequence>MEIENKGSSNTTAAVEETAVNRPDKGHQHEPSYGGRFSSAWWLEMSMSFLFDAEKELVPGLQSKSPVVRHAICSARASLGLARDSVFRAMGEISVAPPSLSPPPAAMAKLLTKSGRQNIKWKKHAGHITTVRSRTGDRPRHMFVEHGSSLRWKHCAA</sequence>
<proteinExistence type="predicted"/>
<name>A0ABD3GG50_9MARC</name>
<evidence type="ECO:0000256" key="1">
    <source>
        <dbReference type="SAM" id="MobiDB-lite"/>
    </source>
</evidence>
<evidence type="ECO:0000313" key="3">
    <source>
        <dbReference type="Proteomes" id="UP001633002"/>
    </source>
</evidence>
<comment type="caution">
    <text evidence="2">The sequence shown here is derived from an EMBL/GenBank/DDBJ whole genome shotgun (WGS) entry which is preliminary data.</text>
</comment>
<accession>A0ABD3GG50</accession>
<dbReference type="Proteomes" id="UP001633002">
    <property type="component" value="Unassembled WGS sequence"/>
</dbReference>
<gene>
    <name evidence="2" type="ORF">R1sor_026667</name>
</gene>
<dbReference type="AlphaFoldDB" id="A0ABD3GG50"/>
<dbReference type="EMBL" id="JBJQOH010000008">
    <property type="protein sequence ID" value="KAL3676719.1"/>
    <property type="molecule type" value="Genomic_DNA"/>
</dbReference>
<reference evidence="2 3" key="1">
    <citation type="submission" date="2024-09" db="EMBL/GenBank/DDBJ databases">
        <title>Chromosome-scale assembly of Riccia sorocarpa.</title>
        <authorList>
            <person name="Paukszto L."/>
        </authorList>
    </citation>
    <scope>NUCLEOTIDE SEQUENCE [LARGE SCALE GENOMIC DNA]</scope>
    <source>
        <strain evidence="2">LP-2024</strain>
        <tissue evidence="2">Aerial parts of the thallus</tissue>
    </source>
</reference>